<dbReference type="Proteomes" id="UP001322138">
    <property type="component" value="Unassembled WGS sequence"/>
</dbReference>
<keyword evidence="2" id="KW-1185">Reference proteome</keyword>
<sequence>MGPSVIPWTRTAQAAVTCDAHIVRTR</sequence>
<evidence type="ECO:0000313" key="1">
    <source>
        <dbReference type="EMBL" id="KAK4642326.1"/>
    </source>
</evidence>
<evidence type="ECO:0000313" key="2">
    <source>
        <dbReference type="Proteomes" id="UP001322138"/>
    </source>
</evidence>
<dbReference type="RefSeq" id="XP_062731302.1">
    <property type="nucleotide sequence ID" value="XM_062879987.1"/>
</dbReference>
<protein>
    <submittedName>
        <fullName evidence="1">Uncharacterized protein</fullName>
    </submittedName>
</protein>
<reference evidence="1 2" key="1">
    <citation type="journal article" date="2023" name="bioRxiv">
        <title>High-quality genome assemblies of four members of thePodospora anserinaspecies complex.</title>
        <authorList>
            <person name="Ament-Velasquez S.L."/>
            <person name="Vogan A.A."/>
            <person name="Wallerman O."/>
            <person name="Hartmann F."/>
            <person name="Gautier V."/>
            <person name="Silar P."/>
            <person name="Giraud T."/>
            <person name="Johannesson H."/>
        </authorList>
    </citation>
    <scope>NUCLEOTIDE SEQUENCE [LARGE SCALE GENOMIC DNA]</scope>
    <source>
        <strain evidence="1 2">CBS 112042</strain>
    </source>
</reference>
<proteinExistence type="predicted"/>
<dbReference type="GeneID" id="87899469"/>
<accession>A0ABR0FED7</accession>
<comment type="caution">
    <text evidence="1">The sequence shown here is derived from an EMBL/GenBank/DDBJ whole genome shotgun (WGS) entry which is preliminary data.</text>
</comment>
<dbReference type="EMBL" id="JAFFGZ010000007">
    <property type="protein sequence ID" value="KAK4642326.1"/>
    <property type="molecule type" value="Genomic_DNA"/>
</dbReference>
<gene>
    <name evidence="1" type="ORF">QC761_507741</name>
</gene>
<name>A0ABR0FED7_9PEZI</name>
<organism evidence="1 2">
    <name type="scientific">Podospora bellae-mahoneyi</name>
    <dbReference type="NCBI Taxonomy" id="2093777"/>
    <lineage>
        <taxon>Eukaryota</taxon>
        <taxon>Fungi</taxon>
        <taxon>Dikarya</taxon>
        <taxon>Ascomycota</taxon>
        <taxon>Pezizomycotina</taxon>
        <taxon>Sordariomycetes</taxon>
        <taxon>Sordariomycetidae</taxon>
        <taxon>Sordariales</taxon>
        <taxon>Podosporaceae</taxon>
        <taxon>Podospora</taxon>
    </lineage>
</organism>